<protein>
    <submittedName>
        <fullName evidence="3">Trichothecene 3-O-acetyltransferase</fullName>
    </submittedName>
</protein>
<proteinExistence type="predicted"/>
<evidence type="ECO:0000313" key="4">
    <source>
        <dbReference type="Proteomes" id="UP001321749"/>
    </source>
</evidence>
<dbReference type="Pfam" id="PF22664">
    <property type="entry name" value="TRI-like_N"/>
    <property type="match status" value="1"/>
</dbReference>
<dbReference type="InterPro" id="IPR050317">
    <property type="entry name" value="Plant_Fungal_Acyltransferase"/>
</dbReference>
<name>A0AAV9HYF6_9PEZI</name>
<dbReference type="Proteomes" id="UP001321749">
    <property type="component" value="Unassembled WGS sequence"/>
</dbReference>
<organism evidence="3 4">
    <name type="scientific">Cladorrhinum samala</name>
    <dbReference type="NCBI Taxonomy" id="585594"/>
    <lineage>
        <taxon>Eukaryota</taxon>
        <taxon>Fungi</taxon>
        <taxon>Dikarya</taxon>
        <taxon>Ascomycota</taxon>
        <taxon>Pezizomycotina</taxon>
        <taxon>Sordariomycetes</taxon>
        <taxon>Sordariomycetidae</taxon>
        <taxon>Sordariales</taxon>
        <taxon>Podosporaceae</taxon>
        <taxon>Cladorrhinum</taxon>
    </lineage>
</organism>
<gene>
    <name evidence="3" type="ORF">QBC42DRAFT_315419</name>
</gene>
<dbReference type="AlphaFoldDB" id="A0AAV9HYF6"/>
<dbReference type="GO" id="GO:0016747">
    <property type="term" value="F:acyltransferase activity, transferring groups other than amino-acyl groups"/>
    <property type="evidence" value="ECO:0007669"/>
    <property type="project" value="TreeGrafter"/>
</dbReference>
<dbReference type="PANTHER" id="PTHR31642:SF310">
    <property type="entry name" value="FATTY ALCOHOL:CAFFEOYL-COA ACYLTRANSFERASE"/>
    <property type="match status" value="1"/>
</dbReference>
<dbReference type="Gene3D" id="3.30.559.10">
    <property type="entry name" value="Chloramphenicol acetyltransferase-like domain"/>
    <property type="match status" value="2"/>
</dbReference>
<reference evidence="3" key="2">
    <citation type="submission" date="2023-06" db="EMBL/GenBank/DDBJ databases">
        <authorList>
            <consortium name="Lawrence Berkeley National Laboratory"/>
            <person name="Mondo S.J."/>
            <person name="Hensen N."/>
            <person name="Bonometti L."/>
            <person name="Westerberg I."/>
            <person name="Brannstrom I.O."/>
            <person name="Guillou S."/>
            <person name="Cros-Aarteil S."/>
            <person name="Calhoun S."/>
            <person name="Haridas S."/>
            <person name="Kuo A."/>
            <person name="Pangilinan J."/>
            <person name="Riley R."/>
            <person name="Labutti K."/>
            <person name="Andreopoulos B."/>
            <person name="Lipzen A."/>
            <person name="Chen C."/>
            <person name="Yanf M."/>
            <person name="Daum C."/>
            <person name="Ng V."/>
            <person name="Clum A."/>
            <person name="Steindorff A."/>
            <person name="Ohm R."/>
            <person name="Martin F."/>
            <person name="Silar P."/>
            <person name="Natvig D."/>
            <person name="Lalanne C."/>
            <person name="Gautier V."/>
            <person name="Ament-Velasquez S.L."/>
            <person name="Kruys A."/>
            <person name="Hutchinson M.I."/>
            <person name="Powell A.J."/>
            <person name="Barry K."/>
            <person name="Miller A.N."/>
            <person name="Grigoriev I.V."/>
            <person name="Debuchy R."/>
            <person name="Gladieux P."/>
            <person name="Thoren M.H."/>
            <person name="Johannesson H."/>
        </authorList>
    </citation>
    <scope>NUCLEOTIDE SEQUENCE</scope>
    <source>
        <strain evidence="3">PSN324</strain>
    </source>
</reference>
<evidence type="ECO:0000256" key="1">
    <source>
        <dbReference type="ARBA" id="ARBA00022679"/>
    </source>
</evidence>
<dbReference type="EMBL" id="MU864942">
    <property type="protein sequence ID" value="KAK4465134.1"/>
    <property type="molecule type" value="Genomic_DNA"/>
</dbReference>
<dbReference type="InterPro" id="IPR054710">
    <property type="entry name" value="Tri101-like_N"/>
</dbReference>
<keyword evidence="4" id="KW-1185">Reference proteome</keyword>
<evidence type="ECO:0000313" key="3">
    <source>
        <dbReference type="EMBL" id="KAK4465134.1"/>
    </source>
</evidence>
<dbReference type="InterPro" id="IPR023213">
    <property type="entry name" value="CAT-like_dom_sf"/>
</dbReference>
<comment type="caution">
    <text evidence="3">The sequence shown here is derived from an EMBL/GenBank/DDBJ whole genome shotgun (WGS) entry which is preliminary data.</text>
</comment>
<feature type="domain" description="Trichothecene 3-O-acetyltransferase-like N-terminal" evidence="2">
    <location>
        <begin position="26"/>
        <end position="171"/>
    </location>
</feature>
<sequence>MASADQDNDDELFQDVISQFPVLNAYTQAILGFQIPARVDRNTVASSLESALDTLKEKIPLLGCHVVRENGISRPLPWPRDVPRDALRVKHCDDEIAPMAQLLRAGAPIKMLDGDILAPWPALPQPSGLTATPQPVFALQANFVKGGLLLCLSTHHNMIDGVGVFGLINLLFRLLSGNEVPQSDLDAANLDRRRVVPLIPPGEPVKDHSHLRRPQGYAPIMPCSPFTWGCFRLPVSSLSRLVRSVTAGSSGPGAVAVSDNDVLCAFYWQRVSAVRIANGIPGSRSSKLSRALDSRSAVGVPAGYLGHMVYHAITRLPLSRVVSTPLPQLAQLLRRDLAQANNAFSVRSYATFIAREKPNCDGLLYAGPVDPAVDVGISAVENSVPQFTGNPWGPDLGPPLFLRRPTAAPLPGCLATTVAEGVNIPVAVCLPRDDLEGLKKDAAWRQYMKFTG</sequence>
<keyword evidence="1" id="KW-0808">Transferase</keyword>
<reference evidence="3" key="1">
    <citation type="journal article" date="2023" name="Mol. Phylogenet. Evol.">
        <title>Genome-scale phylogeny and comparative genomics of the fungal order Sordariales.</title>
        <authorList>
            <person name="Hensen N."/>
            <person name="Bonometti L."/>
            <person name="Westerberg I."/>
            <person name="Brannstrom I.O."/>
            <person name="Guillou S."/>
            <person name="Cros-Aarteil S."/>
            <person name="Calhoun S."/>
            <person name="Haridas S."/>
            <person name="Kuo A."/>
            <person name="Mondo S."/>
            <person name="Pangilinan J."/>
            <person name="Riley R."/>
            <person name="LaButti K."/>
            <person name="Andreopoulos B."/>
            <person name="Lipzen A."/>
            <person name="Chen C."/>
            <person name="Yan M."/>
            <person name="Daum C."/>
            <person name="Ng V."/>
            <person name="Clum A."/>
            <person name="Steindorff A."/>
            <person name="Ohm R.A."/>
            <person name="Martin F."/>
            <person name="Silar P."/>
            <person name="Natvig D.O."/>
            <person name="Lalanne C."/>
            <person name="Gautier V."/>
            <person name="Ament-Velasquez S.L."/>
            <person name="Kruys A."/>
            <person name="Hutchinson M.I."/>
            <person name="Powell A.J."/>
            <person name="Barry K."/>
            <person name="Miller A.N."/>
            <person name="Grigoriev I.V."/>
            <person name="Debuchy R."/>
            <person name="Gladieux P."/>
            <person name="Hiltunen Thoren M."/>
            <person name="Johannesson H."/>
        </authorList>
    </citation>
    <scope>NUCLEOTIDE SEQUENCE</scope>
    <source>
        <strain evidence="3">PSN324</strain>
    </source>
</reference>
<dbReference type="PANTHER" id="PTHR31642">
    <property type="entry name" value="TRICHOTHECENE 3-O-ACETYLTRANSFERASE"/>
    <property type="match status" value="1"/>
</dbReference>
<evidence type="ECO:0000259" key="2">
    <source>
        <dbReference type="Pfam" id="PF22664"/>
    </source>
</evidence>
<accession>A0AAV9HYF6</accession>